<proteinExistence type="predicted"/>
<comment type="caution">
    <text evidence="3">The sequence shown here is derived from an EMBL/GenBank/DDBJ whole genome shotgun (WGS) entry which is preliminary data.</text>
</comment>
<organism evidence="3 4">
    <name type="scientific">Allacma fusca</name>
    <dbReference type="NCBI Taxonomy" id="39272"/>
    <lineage>
        <taxon>Eukaryota</taxon>
        <taxon>Metazoa</taxon>
        <taxon>Ecdysozoa</taxon>
        <taxon>Arthropoda</taxon>
        <taxon>Hexapoda</taxon>
        <taxon>Collembola</taxon>
        <taxon>Symphypleona</taxon>
        <taxon>Sminthuridae</taxon>
        <taxon>Allacma</taxon>
    </lineage>
</organism>
<evidence type="ECO:0000313" key="4">
    <source>
        <dbReference type="Proteomes" id="UP000708208"/>
    </source>
</evidence>
<sequence>MWLPILSLLILGQGAFTAYIPFEDLDSFKSNSDNPHNFQFDVNDDDTRNPSYSEEQVFPNTDTSLRGILDPYNELHIDGDSFNKRYPGHLGPNVLGKFWVRSG</sequence>
<feature type="chain" id="PRO_5035272241" evidence="2">
    <location>
        <begin position="18"/>
        <end position="103"/>
    </location>
</feature>
<dbReference type="EMBL" id="CAJVCH010054573">
    <property type="protein sequence ID" value="CAG7718587.1"/>
    <property type="molecule type" value="Genomic_DNA"/>
</dbReference>
<name>A0A8J2JI36_9HEXA</name>
<feature type="signal peptide" evidence="2">
    <location>
        <begin position="1"/>
        <end position="17"/>
    </location>
</feature>
<evidence type="ECO:0000313" key="3">
    <source>
        <dbReference type="EMBL" id="CAG7718587.1"/>
    </source>
</evidence>
<reference evidence="3" key="1">
    <citation type="submission" date="2021-06" db="EMBL/GenBank/DDBJ databases">
        <authorList>
            <person name="Hodson N. C."/>
            <person name="Mongue J. A."/>
            <person name="Jaron S. K."/>
        </authorList>
    </citation>
    <scope>NUCLEOTIDE SEQUENCE</scope>
</reference>
<evidence type="ECO:0000256" key="1">
    <source>
        <dbReference type="SAM" id="MobiDB-lite"/>
    </source>
</evidence>
<evidence type="ECO:0000256" key="2">
    <source>
        <dbReference type="SAM" id="SignalP"/>
    </source>
</evidence>
<keyword evidence="2" id="KW-0732">Signal</keyword>
<accession>A0A8J2JI36</accession>
<dbReference type="AlphaFoldDB" id="A0A8J2JI36"/>
<feature type="non-terminal residue" evidence="3">
    <location>
        <position position="103"/>
    </location>
</feature>
<dbReference type="Proteomes" id="UP000708208">
    <property type="component" value="Unassembled WGS sequence"/>
</dbReference>
<feature type="region of interest" description="Disordered" evidence="1">
    <location>
        <begin position="36"/>
        <end position="57"/>
    </location>
</feature>
<protein>
    <submittedName>
        <fullName evidence="3">Uncharacterized protein</fullName>
    </submittedName>
</protein>
<keyword evidence="4" id="KW-1185">Reference proteome</keyword>
<gene>
    <name evidence="3" type="ORF">AFUS01_LOCUS7968</name>
</gene>